<dbReference type="EMBL" id="JACHLJ010000001">
    <property type="protein sequence ID" value="MBB5771603.1"/>
    <property type="molecule type" value="Genomic_DNA"/>
</dbReference>
<evidence type="ECO:0000313" key="2">
    <source>
        <dbReference type="Proteomes" id="UP000556201"/>
    </source>
</evidence>
<evidence type="ECO:0000313" key="1">
    <source>
        <dbReference type="EMBL" id="MBB5771603.1"/>
    </source>
</evidence>
<dbReference type="Proteomes" id="UP000556201">
    <property type="component" value="Unassembled WGS sequence"/>
</dbReference>
<sequence length="348" mass="37552">MALTTAPAVAQDAPSDAVEDIVVTARRIEAPMWEVRRGDSVLILVGSIDGLPRKMEWRTDALISAVDRADRVLFPVEGRASLADVGRLIWRFRTLTRLPNGRTSADYLSPDLEARVESLTGEGPTRDSMLILSGDLMELGGYSSGGRPVSGLVRQATRANRTPAEPVGIFRGDELIEKVLTTPPECYLDCIDAAATAAEAGVEAGAQRAENWRLRRIPAVLDSPLEKAATACSYWSVMAQADDLRRIWNTAVDKALAETGITVAIAPLRLLAEPNGVLDRLEAEGLEPIGPEWRPPSPLNRRARAYLRSGTASRAASPMFSAALPTLSAAPATALDSIASLRFMFIRK</sequence>
<dbReference type="InterPro" id="IPR002816">
    <property type="entry name" value="TraB/PrgY/GumN_fam"/>
</dbReference>
<dbReference type="Pfam" id="PF01963">
    <property type="entry name" value="TraB_PrgY_gumN"/>
    <property type="match status" value="1"/>
</dbReference>
<evidence type="ECO:0008006" key="3">
    <source>
        <dbReference type="Google" id="ProtNLM"/>
    </source>
</evidence>
<organism evidence="1 2">
    <name type="scientific">Brevundimonas vesicularis</name>
    <name type="common">Pseudomonas vesicularis</name>
    <dbReference type="NCBI Taxonomy" id="41276"/>
    <lineage>
        <taxon>Bacteria</taxon>
        <taxon>Pseudomonadati</taxon>
        <taxon>Pseudomonadota</taxon>
        <taxon>Alphaproteobacteria</taxon>
        <taxon>Caulobacterales</taxon>
        <taxon>Caulobacteraceae</taxon>
        <taxon>Brevundimonas</taxon>
    </lineage>
</organism>
<proteinExistence type="predicted"/>
<comment type="caution">
    <text evidence="1">The sequence shown here is derived from an EMBL/GenBank/DDBJ whole genome shotgun (WGS) entry which is preliminary data.</text>
</comment>
<dbReference type="AlphaFoldDB" id="A0A7W9FU66"/>
<gene>
    <name evidence="1" type="ORF">HNP47_001572</name>
</gene>
<reference evidence="1 2" key="1">
    <citation type="submission" date="2020-08" db="EMBL/GenBank/DDBJ databases">
        <title>Functional genomics of gut bacteria from endangered species of beetles.</title>
        <authorList>
            <person name="Carlos-Shanley C."/>
        </authorList>
    </citation>
    <scope>NUCLEOTIDE SEQUENCE [LARGE SCALE GENOMIC DNA]</scope>
    <source>
        <strain evidence="1 2">S00192</strain>
    </source>
</reference>
<accession>A0A7W9FU66</accession>
<protein>
    <recommendedName>
        <fullName evidence="3">Polysaccharide biosynthesis protein GumN</fullName>
    </recommendedName>
</protein>
<dbReference type="CDD" id="cd14788">
    <property type="entry name" value="GumN"/>
    <property type="match status" value="1"/>
</dbReference>
<name>A0A7W9FU66_BREVE</name>